<dbReference type="PANTHER" id="PTHR22838">
    <property type="entry name" value="WD REPEAT PROTEIN 26-RELATED"/>
    <property type="match status" value="1"/>
</dbReference>
<feature type="repeat" description="WD" evidence="3">
    <location>
        <begin position="85"/>
        <end position="126"/>
    </location>
</feature>
<dbReference type="Pfam" id="PF00400">
    <property type="entry name" value="WD40"/>
    <property type="match status" value="1"/>
</dbReference>
<feature type="repeat" description="WD" evidence="3">
    <location>
        <begin position="214"/>
        <end position="247"/>
    </location>
</feature>
<dbReference type="Pfam" id="PF08662">
    <property type="entry name" value="eIF2A"/>
    <property type="match status" value="1"/>
</dbReference>
<dbReference type="Gene3D" id="2.130.10.10">
    <property type="entry name" value="YVTN repeat-like/Quinoprotein amine dehydrogenase"/>
    <property type="match status" value="2"/>
</dbReference>
<dbReference type="KEGG" id="pmet:G4Y79_22710"/>
<dbReference type="InterPro" id="IPR001680">
    <property type="entry name" value="WD40_rpt"/>
</dbReference>
<feature type="domain" description="Translation initiation factor beta propellor-like" evidence="4">
    <location>
        <begin position="176"/>
        <end position="278"/>
    </location>
</feature>
<keyword evidence="2" id="KW-0677">Repeat</keyword>
<dbReference type="GO" id="GO:0043161">
    <property type="term" value="P:proteasome-mediated ubiquitin-dependent protein catabolic process"/>
    <property type="evidence" value="ECO:0007669"/>
    <property type="project" value="TreeGrafter"/>
</dbReference>
<evidence type="ECO:0000313" key="6">
    <source>
        <dbReference type="Proteomes" id="UP000594468"/>
    </source>
</evidence>
<dbReference type="InterPro" id="IPR051350">
    <property type="entry name" value="WD_repeat-ST_regulator"/>
</dbReference>
<organism evidence="5 6">
    <name type="scientific">Phototrophicus methaneseepsis</name>
    <dbReference type="NCBI Taxonomy" id="2710758"/>
    <lineage>
        <taxon>Bacteria</taxon>
        <taxon>Bacillati</taxon>
        <taxon>Chloroflexota</taxon>
        <taxon>Candidatus Thermofontia</taxon>
        <taxon>Phototrophicales</taxon>
        <taxon>Phototrophicaceae</taxon>
        <taxon>Phototrophicus</taxon>
    </lineage>
</organism>
<dbReference type="AlphaFoldDB" id="A0A7S8E8Y0"/>
<evidence type="ECO:0000259" key="4">
    <source>
        <dbReference type="Pfam" id="PF08662"/>
    </source>
</evidence>
<dbReference type="GO" id="GO:0034657">
    <property type="term" value="C:GID complex"/>
    <property type="evidence" value="ECO:0007669"/>
    <property type="project" value="TreeGrafter"/>
</dbReference>
<dbReference type="RefSeq" id="WP_195170532.1">
    <property type="nucleotide sequence ID" value="NZ_CP062983.1"/>
</dbReference>
<evidence type="ECO:0000313" key="5">
    <source>
        <dbReference type="EMBL" id="QPC82463.1"/>
    </source>
</evidence>
<evidence type="ECO:0000256" key="2">
    <source>
        <dbReference type="ARBA" id="ARBA00022737"/>
    </source>
</evidence>
<dbReference type="PANTHER" id="PTHR22838:SF0">
    <property type="entry name" value="WD REPEAT-CONTAINING PROTEIN 26"/>
    <property type="match status" value="1"/>
</dbReference>
<sequence length="322" mass="36573">MLFRASKLEKFILVLTVFFLLTVFTAFSQDIVEPLEFDEITNFGSHLSEQNSEYEQILINSDQSRIAVRVGSTIEIWELPTFEKISEIVDPLSTFAWSPDGTRLATSAFDTLLSIWDSSDGSLIEEHEGIEAKSNGVRSIEWYKVNQITTGSFEYLLWNTASNDLPEIIDCHPWGSRLSWSHNQHYVATMGDESSIIWICDNDFRVIAKIEGYTSLAWSPDDTEIATVGIQNTLRIWNVESGEAISTSVGGDNNIVDIEWNVDGDKIVTVHTNDELRVWQRMMPDSFWLVGTMIVPGLNDAIWYGNRLITSANKTMQLWELK</sequence>
<dbReference type="InterPro" id="IPR015943">
    <property type="entry name" value="WD40/YVTN_repeat-like_dom_sf"/>
</dbReference>
<dbReference type="EMBL" id="CP062983">
    <property type="protein sequence ID" value="QPC82463.1"/>
    <property type="molecule type" value="Genomic_DNA"/>
</dbReference>
<gene>
    <name evidence="5" type="ORF">G4Y79_22710</name>
</gene>
<dbReference type="PROSITE" id="PS50082">
    <property type="entry name" value="WD_REPEATS_2"/>
    <property type="match status" value="2"/>
</dbReference>
<dbReference type="SUPFAM" id="SSF50978">
    <property type="entry name" value="WD40 repeat-like"/>
    <property type="match status" value="1"/>
</dbReference>
<dbReference type="InterPro" id="IPR036322">
    <property type="entry name" value="WD40_repeat_dom_sf"/>
</dbReference>
<dbReference type="Proteomes" id="UP000594468">
    <property type="component" value="Chromosome"/>
</dbReference>
<reference evidence="5 6" key="1">
    <citation type="submission" date="2020-02" db="EMBL/GenBank/DDBJ databases">
        <authorList>
            <person name="Zheng R.K."/>
            <person name="Sun C.M."/>
        </authorList>
    </citation>
    <scope>NUCLEOTIDE SEQUENCE [LARGE SCALE GENOMIC DNA]</scope>
    <source>
        <strain evidence="6">rifampicinis</strain>
    </source>
</reference>
<evidence type="ECO:0000256" key="3">
    <source>
        <dbReference type="PROSITE-ProRule" id="PRU00221"/>
    </source>
</evidence>
<protein>
    <recommendedName>
        <fullName evidence="4">Translation initiation factor beta propellor-like domain-containing protein</fullName>
    </recommendedName>
</protein>
<name>A0A7S8E8Y0_9CHLR</name>
<dbReference type="InterPro" id="IPR013979">
    <property type="entry name" value="TIF_beta_prop-like"/>
</dbReference>
<proteinExistence type="predicted"/>
<accession>A0A7S8E8Y0</accession>
<keyword evidence="6" id="KW-1185">Reference proteome</keyword>
<dbReference type="SMART" id="SM00320">
    <property type="entry name" value="WD40"/>
    <property type="match status" value="3"/>
</dbReference>
<evidence type="ECO:0000256" key="1">
    <source>
        <dbReference type="ARBA" id="ARBA00022574"/>
    </source>
</evidence>
<keyword evidence="1 3" id="KW-0853">WD repeat</keyword>